<dbReference type="AlphaFoldDB" id="A0AAV4GVQ9"/>
<keyword evidence="1" id="KW-0560">Oxidoreductase</keyword>
<dbReference type="EC" id="1.13.11.20" evidence="1"/>
<keyword evidence="1" id="KW-0408">Iron</keyword>
<dbReference type="InterPro" id="IPR010300">
    <property type="entry name" value="CDO_1"/>
</dbReference>
<evidence type="ECO:0000256" key="2">
    <source>
        <dbReference type="SAM" id="MobiDB-lite"/>
    </source>
</evidence>
<keyword evidence="4" id="KW-1185">Reference proteome</keyword>
<protein>
    <recommendedName>
        <fullName evidence="1">Cysteine dioxygenase</fullName>
        <ecNumber evidence="1">1.13.11.20</ecNumber>
    </recommendedName>
</protein>
<accession>A0AAV4GVQ9</accession>
<comment type="caution">
    <text evidence="3">The sequence shown here is derived from an EMBL/GenBank/DDBJ whole genome shotgun (WGS) entry which is preliminary data.</text>
</comment>
<evidence type="ECO:0000313" key="3">
    <source>
        <dbReference type="EMBL" id="GFR88626.1"/>
    </source>
</evidence>
<comment type="similarity">
    <text evidence="1">Belongs to the cysteine dioxygenase family.</text>
</comment>
<comment type="pathway">
    <text evidence="1">Organosulfur biosynthesis; taurine biosynthesis; hypotaurine from L-cysteine: step 1/2.</text>
</comment>
<keyword evidence="1 3" id="KW-0223">Dioxygenase</keyword>
<dbReference type="GO" id="GO:0017172">
    <property type="term" value="F:cysteine dioxygenase activity"/>
    <property type="evidence" value="ECO:0007669"/>
    <property type="project" value="UniProtKB-UniRule"/>
</dbReference>
<dbReference type="Gene3D" id="2.60.120.10">
    <property type="entry name" value="Jelly Rolls"/>
    <property type="match status" value="1"/>
</dbReference>
<dbReference type="GO" id="GO:0005506">
    <property type="term" value="F:iron ion binding"/>
    <property type="evidence" value="ECO:0007669"/>
    <property type="project" value="UniProtKB-UniRule"/>
</dbReference>
<reference evidence="3 4" key="1">
    <citation type="journal article" date="2021" name="Elife">
        <title>Chloroplast acquisition without the gene transfer in kleptoplastic sea slugs, Plakobranchus ocellatus.</title>
        <authorList>
            <person name="Maeda T."/>
            <person name="Takahashi S."/>
            <person name="Yoshida T."/>
            <person name="Shimamura S."/>
            <person name="Takaki Y."/>
            <person name="Nagai Y."/>
            <person name="Toyoda A."/>
            <person name="Suzuki Y."/>
            <person name="Arimoto A."/>
            <person name="Ishii H."/>
            <person name="Satoh N."/>
            <person name="Nishiyama T."/>
            <person name="Hasebe M."/>
            <person name="Maruyama T."/>
            <person name="Minagawa J."/>
            <person name="Obokata J."/>
            <person name="Shigenobu S."/>
        </authorList>
    </citation>
    <scope>NUCLEOTIDE SEQUENCE [LARGE SCALE GENOMIC DNA]</scope>
</reference>
<comment type="cofactor">
    <cofactor evidence="1">
        <name>Fe cation</name>
        <dbReference type="ChEBI" id="CHEBI:24875"/>
    </cofactor>
    <text evidence="1">Binds 1 Fe cation per subunit.</text>
</comment>
<sequence length="83" mass="9631">MDAMDLSDGSCGHLESKRTSRPPAKYSDPSTIVPPETLPELIERLHDIFDSEDICVEYVQKLMESYKGNPRDYKKFAKFDKYR</sequence>
<comment type="catalytic activity">
    <reaction evidence="1">
        <text>L-cysteine + O2 = 3-sulfino-L-alanine + H(+)</text>
        <dbReference type="Rhea" id="RHEA:20441"/>
        <dbReference type="ChEBI" id="CHEBI:15378"/>
        <dbReference type="ChEBI" id="CHEBI:15379"/>
        <dbReference type="ChEBI" id="CHEBI:35235"/>
        <dbReference type="ChEBI" id="CHEBI:61085"/>
        <dbReference type="EC" id="1.13.11.20"/>
    </reaction>
</comment>
<proteinExistence type="inferred from homology"/>
<name>A0AAV4GVQ9_9GAST</name>
<dbReference type="GO" id="GO:0042412">
    <property type="term" value="P:taurine biosynthetic process"/>
    <property type="evidence" value="ECO:0007669"/>
    <property type="project" value="UniProtKB-UniRule"/>
</dbReference>
<keyword evidence="1" id="KW-0479">Metal-binding</keyword>
<evidence type="ECO:0000256" key="1">
    <source>
        <dbReference type="RuleBase" id="RU366010"/>
    </source>
</evidence>
<evidence type="ECO:0000313" key="4">
    <source>
        <dbReference type="Proteomes" id="UP000762676"/>
    </source>
</evidence>
<gene>
    <name evidence="3" type="ORF">ElyMa_006104200</name>
</gene>
<dbReference type="Pfam" id="PF05995">
    <property type="entry name" value="CDO_I"/>
    <property type="match status" value="1"/>
</dbReference>
<feature type="region of interest" description="Disordered" evidence="2">
    <location>
        <begin position="1"/>
        <end position="33"/>
    </location>
</feature>
<dbReference type="InterPro" id="IPR014710">
    <property type="entry name" value="RmlC-like_jellyroll"/>
</dbReference>
<dbReference type="Proteomes" id="UP000762676">
    <property type="component" value="Unassembled WGS sequence"/>
</dbReference>
<dbReference type="EMBL" id="BMAT01012249">
    <property type="protein sequence ID" value="GFR88626.1"/>
    <property type="molecule type" value="Genomic_DNA"/>
</dbReference>
<organism evidence="3 4">
    <name type="scientific">Elysia marginata</name>
    <dbReference type="NCBI Taxonomy" id="1093978"/>
    <lineage>
        <taxon>Eukaryota</taxon>
        <taxon>Metazoa</taxon>
        <taxon>Spiralia</taxon>
        <taxon>Lophotrochozoa</taxon>
        <taxon>Mollusca</taxon>
        <taxon>Gastropoda</taxon>
        <taxon>Heterobranchia</taxon>
        <taxon>Euthyneura</taxon>
        <taxon>Panpulmonata</taxon>
        <taxon>Sacoglossa</taxon>
        <taxon>Placobranchoidea</taxon>
        <taxon>Plakobranchidae</taxon>
        <taxon>Elysia</taxon>
    </lineage>
</organism>